<proteinExistence type="predicted"/>
<dbReference type="AlphaFoldDB" id="A0A165XQS6"/>
<dbReference type="Proteomes" id="UP000076532">
    <property type="component" value="Unassembled WGS sequence"/>
</dbReference>
<sequence>MYNWDNDELWVPWKDNDDSEDDEAWETVNLQVDPVEVPFGMKYDDIQEWLDIDDTDESLQSPKDVLEIIKTCHKTFKNMKSGHTIKMFTQLTAVAEAQAAPDPPAPDVEELPSPQFMDLTLSPDLAEPIEPEPDSDCDYTGGVNYTPSDDDLDDSDDCWSDAESLAELEGEELERNLRELGAELADLSAPEQPGLYDWVVIHKSKKDWMTAETSRSLGYNGQSGCTTGHGSKEARERAKFKKQAKTS</sequence>
<evidence type="ECO:0000256" key="1">
    <source>
        <dbReference type="SAM" id="MobiDB-lite"/>
    </source>
</evidence>
<feature type="compositionally biased region" description="Basic residues" evidence="1">
    <location>
        <begin position="238"/>
        <end position="247"/>
    </location>
</feature>
<gene>
    <name evidence="2" type="ORF">FIBSPDRAFT_964439</name>
</gene>
<accession>A0A165XQS6</accession>
<evidence type="ECO:0000313" key="2">
    <source>
        <dbReference type="EMBL" id="KZP08798.1"/>
    </source>
</evidence>
<protein>
    <submittedName>
        <fullName evidence="2">Uncharacterized protein</fullName>
    </submittedName>
</protein>
<reference evidence="2 3" key="1">
    <citation type="journal article" date="2016" name="Mol. Biol. Evol.">
        <title>Comparative Genomics of Early-Diverging Mushroom-Forming Fungi Provides Insights into the Origins of Lignocellulose Decay Capabilities.</title>
        <authorList>
            <person name="Nagy L.G."/>
            <person name="Riley R."/>
            <person name="Tritt A."/>
            <person name="Adam C."/>
            <person name="Daum C."/>
            <person name="Floudas D."/>
            <person name="Sun H."/>
            <person name="Yadav J.S."/>
            <person name="Pangilinan J."/>
            <person name="Larsson K.H."/>
            <person name="Matsuura K."/>
            <person name="Barry K."/>
            <person name="Labutti K."/>
            <person name="Kuo R."/>
            <person name="Ohm R.A."/>
            <person name="Bhattacharya S.S."/>
            <person name="Shirouzu T."/>
            <person name="Yoshinaga Y."/>
            <person name="Martin F.M."/>
            <person name="Grigoriev I.V."/>
            <person name="Hibbett D.S."/>
        </authorList>
    </citation>
    <scope>NUCLEOTIDE SEQUENCE [LARGE SCALE GENOMIC DNA]</scope>
    <source>
        <strain evidence="2 3">CBS 109695</strain>
    </source>
</reference>
<evidence type="ECO:0000313" key="3">
    <source>
        <dbReference type="Proteomes" id="UP000076532"/>
    </source>
</evidence>
<dbReference type="EMBL" id="KV417713">
    <property type="protein sequence ID" value="KZP08798.1"/>
    <property type="molecule type" value="Genomic_DNA"/>
</dbReference>
<organism evidence="2 3">
    <name type="scientific">Athelia psychrophila</name>
    <dbReference type="NCBI Taxonomy" id="1759441"/>
    <lineage>
        <taxon>Eukaryota</taxon>
        <taxon>Fungi</taxon>
        <taxon>Dikarya</taxon>
        <taxon>Basidiomycota</taxon>
        <taxon>Agaricomycotina</taxon>
        <taxon>Agaricomycetes</taxon>
        <taxon>Agaricomycetidae</taxon>
        <taxon>Atheliales</taxon>
        <taxon>Atheliaceae</taxon>
        <taxon>Athelia</taxon>
    </lineage>
</organism>
<feature type="region of interest" description="Disordered" evidence="1">
    <location>
        <begin position="212"/>
        <end position="247"/>
    </location>
</feature>
<feature type="compositionally biased region" description="Polar residues" evidence="1">
    <location>
        <begin position="212"/>
        <end position="229"/>
    </location>
</feature>
<name>A0A165XQS6_9AGAM</name>
<keyword evidence="3" id="KW-1185">Reference proteome</keyword>